<reference evidence="6 7" key="1">
    <citation type="submission" date="2018-07" db="EMBL/GenBank/DDBJ databases">
        <title>Genomic Encyclopedia of Type Strains, Phase III (KMG-III): the genomes of soil and plant-associated and newly described type strains.</title>
        <authorList>
            <person name="Whitman W."/>
        </authorList>
    </citation>
    <scope>NUCLEOTIDE SEQUENCE [LARGE SCALE GENOMIC DNA]</scope>
    <source>
        <strain evidence="6 7">CECT 7946</strain>
    </source>
</reference>
<keyword evidence="2" id="KW-0540">Nuclease</keyword>
<dbReference type="AlphaFoldDB" id="A0A3D9GZK0"/>
<evidence type="ECO:0000256" key="4">
    <source>
        <dbReference type="ARBA" id="ARBA00022801"/>
    </source>
</evidence>
<dbReference type="PANTHER" id="PTHR33607:SF2">
    <property type="entry name" value="ENDONUCLEASE-1"/>
    <property type="match status" value="1"/>
</dbReference>
<comment type="similarity">
    <text evidence="1">Belongs to the EndA/NucM nuclease family.</text>
</comment>
<sequence length="592" mass="65113">MKYLYIVFLCFSSIGFSQIPSSYYDSANGLSGFTLKTELKNIITNSHIDQGYNTLFTGYVSTHSDNIIEAGYENDDTILLYYTENPNGIDSYTYNHGSPNQCGSYVDEGSCYNHESLVPQGAFSSAFPMKSDIHHITPSDGFVNDKRGDLPFGIVGNANWTSLNGTKRGISATPGYTGVVFEPIDEFKGDIARAILYFVTRYEDTVDGYTSFPMFNGTENQALSNWSLTMLLDWHYNIDPVDQREIDRNIAAYNYQGNANPFVDHPEYANMIWIDTQAPTNPINLAASNPTDNSIDLTWLPSTDNIAVIGYDVYIDSIYAFTTANTTTTINGLTPATNYCFTIKAKDAANNQSNFSDQVCDTTTDAGIGNTNCLIENFENIGVSSATYKTISWNGSDGGNWIATDARNDQTLNTKAITIRNGALTLPTTFGGIGSLTITTKLILSGTSGTFNLKVNGNIVGTIPYSDLEQTFTIPNINIENNAAIVIDGNSTATNSVKIDDLNYTCYSALGIDDFSVNHINTYPNPVNNQLIISLKNKRTTTIEIFDILGKRVFNTIIDKTTSLNLHDLKTGVYMIKMTQNNATITKKLLKQ</sequence>
<feature type="domain" description="Fibronectin type-III" evidence="5">
    <location>
        <begin position="278"/>
        <end position="366"/>
    </location>
</feature>
<protein>
    <submittedName>
        <fullName evidence="6">Putative secreted protein (Por secretion system target)</fullName>
    </submittedName>
</protein>
<dbReference type="Pfam" id="PF18962">
    <property type="entry name" value="Por_Secre_tail"/>
    <property type="match status" value="1"/>
</dbReference>
<proteinExistence type="inferred from homology"/>
<evidence type="ECO:0000313" key="6">
    <source>
        <dbReference type="EMBL" id="RED42683.1"/>
    </source>
</evidence>
<evidence type="ECO:0000256" key="2">
    <source>
        <dbReference type="ARBA" id="ARBA00022722"/>
    </source>
</evidence>
<evidence type="ECO:0000256" key="1">
    <source>
        <dbReference type="ARBA" id="ARBA00006429"/>
    </source>
</evidence>
<dbReference type="InterPro" id="IPR026444">
    <property type="entry name" value="Secre_tail"/>
</dbReference>
<dbReference type="SUPFAM" id="SSF49265">
    <property type="entry name" value="Fibronectin type III"/>
    <property type="match status" value="1"/>
</dbReference>
<dbReference type="InterPro" id="IPR044925">
    <property type="entry name" value="His-Me_finger_sf"/>
</dbReference>
<gene>
    <name evidence="6" type="ORF">DFQ10_10890</name>
</gene>
<organism evidence="6 7">
    <name type="scientific">Winogradskyella eximia</name>
    <dbReference type="NCBI Taxonomy" id="262006"/>
    <lineage>
        <taxon>Bacteria</taxon>
        <taxon>Pseudomonadati</taxon>
        <taxon>Bacteroidota</taxon>
        <taxon>Flavobacteriia</taxon>
        <taxon>Flavobacteriales</taxon>
        <taxon>Flavobacteriaceae</taxon>
        <taxon>Winogradskyella</taxon>
    </lineage>
</organism>
<dbReference type="GO" id="GO:0004518">
    <property type="term" value="F:nuclease activity"/>
    <property type="evidence" value="ECO:0007669"/>
    <property type="project" value="UniProtKB-KW"/>
</dbReference>
<evidence type="ECO:0000256" key="3">
    <source>
        <dbReference type="ARBA" id="ARBA00022729"/>
    </source>
</evidence>
<comment type="caution">
    <text evidence="6">The sequence shown here is derived from an EMBL/GenBank/DDBJ whole genome shotgun (WGS) entry which is preliminary data.</text>
</comment>
<dbReference type="Pfam" id="PF00041">
    <property type="entry name" value="fn3"/>
    <property type="match status" value="1"/>
</dbReference>
<dbReference type="Proteomes" id="UP000256980">
    <property type="component" value="Unassembled WGS sequence"/>
</dbReference>
<dbReference type="CDD" id="cd00063">
    <property type="entry name" value="FN3"/>
    <property type="match status" value="1"/>
</dbReference>
<keyword evidence="7" id="KW-1185">Reference proteome</keyword>
<dbReference type="GO" id="GO:0016787">
    <property type="term" value="F:hydrolase activity"/>
    <property type="evidence" value="ECO:0007669"/>
    <property type="project" value="UniProtKB-KW"/>
</dbReference>
<dbReference type="Pfam" id="PF04231">
    <property type="entry name" value="Endonuclease_1"/>
    <property type="match status" value="1"/>
</dbReference>
<dbReference type="InterPro" id="IPR036116">
    <property type="entry name" value="FN3_sf"/>
</dbReference>
<dbReference type="SMART" id="SM00060">
    <property type="entry name" value="FN3"/>
    <property type="match status" value="1"/>
</dbReference>
<dbReference type="PROSITE" id="PS50853">
    <property type="entry name" value="FN3"/>
    <property type="match status" value="1"/>
</dbReference>
<dbReference type="EMBL" id="QRDV01000008">
    <property type="protein sequence ID" value="RED42683.1"/>
    <property type="molecule type" value="Genomic_DNA"/>
</dbReference>
<evidence type="ECO:0000259" key="5">
    <source>
        <dbReference type="PROSITE" id="PS50853"/>
    </source>
</evidence>
<dbReference type="InterPro" id="IPR007346">
    <property type="entry name" value="Endonuclease-I"/>
</dbReference>
<keyword evidence="4" id="KW-0378">Hydrolase</keyword>
<dbReference type="SUPFAM" id="SSF54060">
    <property type="entry name" value="His-Me finger endonucleases"/>
    <property type="match status" value="1"/>
</dbReference>
<dbReference type="RefSeq" id="WP_115818326.1">
    <property type="nucleotide sequence ID" value="NZ_QRDV01000008.1"/>
</dbReference>
<dbReference type="NCBIfam" id="TIGR04183">
    <property type="entry name" value="Por_Secre_tail"/>
    <property type="match status" value="1"/>
</dbReference>
<evidence type="ECO:0000313" key="7">
    <source>
        <dbReference type="Proteomes" id="UP000256980"/>
    </source>
</evidence>
<dbReference type="InterPro" id="IPR003961">
    <property type="entry name" value="FN3_dom"/>
</dbReference>
<name>A0A3D9GZK0_9FLAO</name>
<dbReference type="OrthoDB" id="5485925at2"/>
<dbReference type="InterPro" id="IPR013783">
    <property type="entry name" value="Ig-like_fold"/>
</dbReference>
<dbReference type="PANTHER" id="PTHR33607">
    <property type="entry name" value="ENDONUCLEASE-1"/>
    <property type="match status" value="1"/>
</dbReference>
<dbReference type="Gene3D" id="2.60.40.10">
    <property type="entry name" value="Immunoglobulins"/>
    <property type="match status" value="1"/>
</dbReference>
<keyword evidence="3" id="KW-0732">Signal</keyword>
<accession>A0A3D9GZK0</accession>